<evidence type="ECO:0000313" key="3">
    <source>
        <dbReference type="Proteomes" id="UP001314169"/>
    </source>
</evidence>
<reference evidence="2" key="1">
    <citation type="submission" date="2023-12" db="EMBL/GenBank/DDBJ databases">
        <authorList>
            <person name="Brown T."/>
        </authorList>
    </citation>
    <scope>NUCLEOTIDE SEQUENCE</scope>
</reference>
<sequence length="162" mass="18028">MLRPLYKARCGRGKASLGISMQQGISPYTHTKEAPVPHCALPHTKDRATTPPPRPPGLVVPVPPAKPQRRKRPDYNSQQPPRPSPAPLPPSWLRSEPPFSLPPPNLSHRRRHHARTPWSRLFVSALRPDARSLPSNTGRVGKPEAETQGEISPYPELRECPP</sequence>
<evidence type="ECO:0000256" key="1">
    <source>
        <dbReference type="SAM" id="MobiDB-lite"/>
    </source>
</evidence>
<dbReference type="Proteomes" id="UP001314169">
    <property type="component" value="Chromosome 18"/>
</dbReference>
<gene>
    <name evidence="2" type="ORF">MPIPNATIZW_LOCUS7466</name>
</gene>
<evidence type="ECO:0000313" key="2">
    <source>
        <dbReference type="EMBL" id="CAK6439160.1"/>
    </source>
</evidence>
<protein>
    <submittedName>
        <fullName evidence="2">Uncharacterized protein</fullName>
    </submittedName>
</protein>
<name>A0ABN9ZLH2_PIPNA</name>
<proteinExistence type="predicted"/>
<dbReference type="EMBL" id="OY882875">
    <property type="protein sequence ID" value="CAK6439160.1"/>
    <property type="molecule type" value="Genomic_DNA"/>
</dbReference>
<organism evidence="2 3">
    <name type="scientific">Pipistrellus nathusii</name>
    <name type="common">Nathusius' pipistrelle</name>
    <dbReference type="NCBI Taxonomy" id="59473"/>
    <lineage>
        <taxon>Eukaryota</taxon>
        <taxon>Metazoa</taxon>
        <taxon>Chordata</taxon>
        <taxon>Craniata</taxon>
        <taxon>Vertebrata</taxon>
        <taxon>Euteleostomi</taxon>
        <taxon>Mammalia</taxon>
        <taxon>Eutheria</taxon>
        <taxon>Laurasiatheria</taxon>
        <taxon>Chiroptera</taxon>
        <taxon>Yangochiroptera</taxon>
        <taxon>Vespertilionidae</taxon>
        <taxon>Pipistrellus</taxon>
    </lineage>
</organism>
<feature type="compositionally biased region" description="Pro residues" evidence="1">
    <location>
        <begin position="50"/>
        <end position="66"/>
    </location>
</feature>
<accession>A0ABN9ZLH2</accession>
<feature type="region of interest" description="Disordered" evidence="1">
    <location>
        <begin position="28"/>
        <end position="162"/>
    </location>
</feature>
<feature type="compositionally biased region" description="Pro residues" evidence="1">
    <location>
        <begin position="80"/>
        <end position="90"/>
    </location>
</feature>
<keyword evidence="3" id="KW-1185">Reference proteome</keyword>